<keyword evidence="2" id="KW-1185">Reference proteome</keyword>
<feature type="region of interest" description="Disordered" evidence="1">
    <location>
        <begin position="284"/>
        <end position="303"/>
    </location>
</feature>
<accession>A0A0N4Z4F5</accession>
<organism evidence="2 3">
    <name type="scientific">Parastrongyloides trichosuri</name>
    <name type="common">Possum-specific nematode worm</name>
    <dbReference type="NCBI Taxonomy" id="131310"/>
    <lineage>
        <taxon>Eukaryota</taxon>
        <taxon>Metazoa</taxon>
        <taxon>Ecdysozoa</taxon>
        <taxon>Nematoda</taxon>
        <taxon>Chromadorea</taxon>
        <taxon>Rhabditida</taxon>
        <taxon>Tylenchina</taxon>
        <taxon>Panagrolaimomorpha</taxon>
        <taxon>Strongyloidoidea</taxon>
        <taxon>Strongyloididae</taxon>
        <taxon>Parastrongyloides</taxon>
    </lineage>
</organism>
<feature type="compositionally biased region" description="Polar residues" evidence="1">
    <location>
        <begin position="27"/>
        <end position="42"/>
    </location>
</feature>
<evidence type="ECO:0000313" key="3">
    <source>
        <dbReference type="WBParaSite" id="PTRK_0000187300.1"/>
    </source>
</evidence>
<evidence type="ECO:0000313" key="2">
    <source>
        <dbReference type="Proteomes" id="UP000038045"/>
    </source>
</evidence>
<reference evidence="3" key="1">
    <citation type="submission" date="2017-02" db="UniProtKB">
        <authorList>
            <consortium name="WormBaseParasite"/>
        </authorList>
    </citation>
    <scope>IDENTIFICATION</scope>
</reference>
<feature type="compositionally biased region" description="Polar residues" evidence="1">
    <location>
        <begin position="293"/>
        <end position="303"/>
    </location>
</feature>
<proteinExistence type="predicted"/>
<feature type="compositionally biased region" description="Polar residues" evidence="1">
    <location>
        <begin position="1"/>
        <end position="14"/>
    </location>
</feature>
<dbReference type="WBParaSite" id="PTRK_0000187300.1">
    <property type="protein sequence ID" value="PTRK_0000187300.1"/>
    <property type="gene ID" value="PTRK_0000187300"/>
</dbReference>
<sequence>MSNSINTDHQNGRPNNEDNNVKRNQENSDNGQENIINNGDSQVNRRHVIYQDNIQNNPIEFNNNEIHGDLETSIDLTEYTKCALDGIDVYTFDEETPSTDSNFVITRSTGNEAAPSSSEGDGHENGDIVHIEESFDQISAVQLEPSVKSNSSSSLVEINEERISIRSKSSDDNDMEHIEKITTYAIIETKKEIKKDEISSPQNDNNNRRVSNNDIVIVDKLSQIEDNEESDNESTTLLENTQKMEITKNINDQVNTKNAHENEKALSFIAKTLLYLPKLDIRRKDGEGKKSDTATNDSPNDCENTGKCPCCTIL</sequence>
<name>A0A0N4Z4F5_PARTI</name>
<dbReference type="AlphaFoldDB" id="A0A0N4Z4F5"/>
<dbReference type="Proteomes" id="UP000038045">
    <property type="component" value="Unplaced"/>
</dbReference>
<evidence type="ECO:0000256" key="1">
    <source>
        <dbReference type="SAM" id="MobiDB-lite"/>
    </source>
</evidence>
<feature type="compositionally biased region" description="Basic and acidic residues" evidence="1">
    <location>
        <begin position="15"/>
        <end position="26"/>
    </location>
</feature>
<feature type="region of interest" description="Disordered" evidence="1">
    <location>
        <begin position="1"/>
        <end position="44"/>
    </location>
</feature>
<protein>
    <submittedName>
        <fullName evidence="3">Uncharacterized protein</fullName>
    </submittedName>
</protein>